<organism evidence="2 3">
    <name type="scientific">Lentinus brumalis</name>
    <dbReference type="NCBI Taxonomy" id="2498619"/>
    <lineage>
        <taxon>Eukaryota</taxon>
        <taxon>Fungi</taxon>
        <taxon>Dikarya</taxon>
        <taxon>Basidiomycota</taxon>
        <taxon>Agaricomycotina</taxon>
        <taxon>Agaricomycetes</taxon>
        <taxon>Polyporales</taxon>
        <taxon>Polyporaceae</taxon>
        <taxon>Lentinus</taxon>
    </lineage>
</organism>
<keyword evidence="3" id="KW-1185">Reference proteome</keyword>
<dbReference type="Proteomes" id="UP000256964">
    <property type="component" value="Unassembled WGS sequence"/>
</dbReference>
<reference evidence="2 3" key="1">
    <citation type="journal article" date="2018" name="Biotechnol. Biofuels">
        <title>Integrative visual omics of the white-rot fungus Polyporus brumalis exposes the biotechnological potential of its oxidative enzymes for delignifying raw plant biomass.</title>
        <authorList>
            <person name="Miyauchi S."/>
            <person name="Rancon A."/>
            <person name="Drula E."/>
            <person name="Hage H."/>
            <person name="Chaduli D."/>
            <person name="Favel A."/>
            <person name="Grisel S."/>
            <person name="Henrissat B."/>
            <person name="Herpoel-Gimbert I."/>
            <person name="Ruiz-Duenas F.J."/>
            <person name="Chevret D."/>
            <person name="Hainaut M."/>
            <person name="Lin J."/>
            <person name="Wang M."/>
            <person name="Pangilinan J."/>
            <person name="Lipzen A."/>
            <person name="Lesage-Meessen L."/>
            <person name="Navarro D."/>
            <person name="Riley R."/>
            <person name="Grigoriev I.V."/>
            <person name="Zhou S."/>
            <person name="Raouche S."/>
            <person name="Rosso M.N."/>
        </authorList>
    </citation>
    <scope>NUCLEOTIDE SEQUENCE [LARGE SCALE GENOMIC DNA]</scope>
    <source>
        <strain evidence="2 3">BRFM 1820</strain>
    </source>
</reference>
<evidence type="ECO:0000313" key="3">
    <source>
        <dbReference type="Proteomes" id="UP000256964"/>
    </source>
</evidence>
<sequence length="90" mass="9992">MMSMKVPRRQYCAEVRGVSTCLCARARARYYSFTTFHAPGRSMNQVREGRAGPGEVATDPGGRSMPGRRGVLVLFLMADCFLTISSSRRI</sequence>
<evidence type="ECO:0000256" key="1">
    <source>
        <dbReference type="SAM" id="MobiDB-lite"/>
    </source>
</evidence>
<evidence type="ECO:0000313" key="2">
    <source>
        <dbReference type="EMBL" id="RDX43253.1"/>
    </source>
</evidence>
<accession>A0A371CSI3</accession>
<feature type="region of interest" description="Disordered" evidence="1">
    <location>
        <begin position="44"/>
        <end position="64"/>
    </location>
</feature>
<proteinExistence type="predicted"/>
<dbReference type="AlphaFoldDB" id="A0A371CSI3"/>
<name>A0A371CSI3_9APHY</name>
<gene>
    <name evidence="2" type="ORF">OH76DRAFT_1234568</name>
</gene>
<protein>
    <submittedName>
        <fullName evidence="2">Uncharacterized protein</fullName>
    </submittedName>
</protein>
<dbReference type="EMBL" id="KZ857468">
    <property type="protein sequence ID" value="RDX43253.1"/>
    <property type="molecule type" value="Genomic_DNA"/>
</dbReference>